<sequence length="239" mass="27382">MDKINKNEINSDNSDEEIGLNGYLIEEGFETYKYEFYDDIKIEIEGQELQNVNVQPSTGLLPWPAKEFIGKDIVELGSGVGLCGLVSSKYSNFTLFSDGDEKSLPLLRDNVNSNSKLFNNNNDRISIERLYWGDNQPTLTHFIQQYSTKYNFNTIIGSDLIYVDSSIEPLFFTVDSILKTNKSSGKGTFYLSFLDRKNHFPTLLSVSEKYNFTMEIIELNKFVNYDAPTNAKMLIFKKK</sequence>
<gene>
    <name evidence="1" type="ORF">DDB_G0291484</name>
</gene>
<dbReference type="Gene3D" id="3.40.50.150">
    <property type="entry name" value="Vaccinia Virus protein VP39"/>
    <property type="match status" value="1"/>
</dbReference>
<keyword evidence="2" id="KW-1185">Reference proteome</keyword>
<evidence type="ECO:0000313" key="1">
    <source>
        <dbReference type="EMBL" id="EAL61726.1"/>
    </source>
</evidence>
<dbReference type="PANTHER" id="PTHR14614">
    <property type="entry name" value="HEPATOCELLULAR CARCINOMA-ASSOCIATED ANTIGEN"/>
    <property type="match status" value="1"/>
</dbReference>
<dbReference type="InParanoid" id="Q54EJ4"/>
<accession>Q54EJ4</accession>
<dbReference type="InterPro" id="IPR019410">
    <property type="entry name" value="Methyltransf_16"/>
</dbReference>
<dbReference type="InterPro" id="IPR029063">
    <property type="entry name" value="SAM-dependent_MTases_sf"/>
</dbReference>
<dbReference type="KEGG" id="ddi:DDB_G0291484"/>
<proteinExistence type="predicted"/>
<dbReference type="PANTHER" id="PTHR14614:SF132">
    <property type="entry name" value="PROTEIN-LYSINE METHYLTRANSFERASE C42C1.13"/>
    <property type="match status" value="1"/>
</dbReference>
<dbReference type="AlphaFoldDB" id="Q54EJ4"/>
<reference evidence="1 2" key="1">
    <citation type="journal article" date="2005" name="Nature">
        <title>The genome of the social amoeba Dictyostelium discoideum.</title>
        <authorList>
            <consortium name="The Dictyostelium discoideum Sequencing Consortium"/>
            <person name="Eichinger L."/>
            <person name="Pachebat J.A."/>
            <person name="Glockner G."/>
            <person name="Rajandream M.A."/>
            <person name="Sucgang R."/>
            <person name="Berriman M."/>
            <person name="Song J."/>
            <person name="Olsen R."/>
            <person name="Szafranski K."/>
            <person name="Xu Q."/>
            <person name="Tunggal B."/>
            <person name="Kummerfeld S."/>
            <person name="Madera M."/>
            <person name="Konfortov B.A."/>
            <person name="Rivero F."/>
            <person name="Bankier A.T."/>
            <person name="Lehmann R."/>
            <person name="Hamlin N."/>
            <person name="Davies R."/>
            <person name="Gaudet P."/>
            <person name="Fey P."/>
            <person name="Pilcher K."/>
            <person name="Chen G."/>
            <person name="Saunders D."/>
            <person name="Sodergren E."/>
            <person name="Davis P."/>
            <person name="Kerhornou A."/>
            <person name="Nie X."/>
            <person name="Hall N."/>
            <person name="Anjard C."/>
            <person name="Hemphill L."/>
            <person name="Bason N."/>
            <person name="Farbrother P."/>
            <person name="Desany B."/>
            <person name="Just E."/>
            <person name="Morio T."/>
            <person name="Rost R."/>
            <person name="Churcher C."/>
            <person name="Cooper J."/>
            <person name="Haydock S."/>
            <person name="van Driessche N."/>
            <person name="Cronin A."/>
            <person name="Goodhead I."/>
            <person name="Muzny D."/>
            <person name="Mourier T."/>
            <person name="Pain A."/>
            <person name="Lu M."/>
            <person name="Harper D."/>
            <person name="Lindsay R."/>
            <person name="Hauser H."/>
            <person name="James K."/>
            <person name="Quiles M."/>
            <person name="Madan Babu M."/>
            <person name="Saito T."/>
            <person name="Buchrieser C."/>
            <person name="Wardroper A."/>
            <person name="Felder M."/>
            <person name="Thangavelu M."/>
            <person name="Johnson D."/>
            <person name="Knights A."/>
            <person name="Loulseged H."/>
            <person name="Mungall K."/>
            <person name="Oliver K."/>
            <person name="Price C."/>
            <person name="Quail M.A."/>
            <person name="Urushihara H."/>
            <person name="Hernandez J."/>
            <person name="Rabbinowitsch E."/>
            <person name="Steffen D."/>
            <person name="Sanders M."/>
            <person name="Ma J."/>
            <person name="Kohara Y."/>
            <person name="Sharp S."/>
            <person name="Simmonds M."/>
            <person name="Spiegler S."/>
            <person name="Tivey A."/>
            <person name="Sugano S."/>
            <person name="White B."/>
            <person name="Walker D."/>
            <person name="Woodward J."/>
            <person name="Winckler T."/>
            <person name="Tanaka Y."/>
            <person name="Shaulsky G."/>
            <person name="Schleicher M."/>
            <person name="Weinstock G."/>
            <person name="Rosenthal A."/>
            <person name="Cox E.C."/>
            <person name="Chisholm R.L."/>
            <person name="Gibbs R."/>
            <person name="Loomis W.F."/>
            <person name="Platzer M."/>
            <person name="Kay R.R."/>
            <person name="Williams J."/>
            <person name="Dear P.H."/>
            <person name="Noegel A.A."/>
            <person name="Barrell B."/>
            <person name="Kuspa A."/>
        </authorList>
    </citation>
    <scope>NUCLEOTIDE SEQUENCE [LARGE SCALE GENOMIC DNA]</scope>
    <source>
        <strain evidence="1 2">AX4</strain>
    </source>
</reference>
<dbReference type="EMBL" id="AAFI02000177">
    <property type="protein sequence ID" value="EAL61726.1"/>
    <property type="molecule type" value="Genomic_DNA"/>
</dbReference>
<name>Q54EJ4_DICDI</name>
<dbReference type="VEuPathDB" id="AmoebaDB:DDB_G0291484"/>
<dbReference type="Proteomes" id="UP000002195">
    <property type="component" value="Unassembled WGS sequence"/>
</dbReference>
<protein>
    <submittedName>
        <fullName evidence="1">Uncharacterized protein</fullName>
    </submittedName>
</protein>
<organism evidence="1 2">
    <name type="scientific">Dictyostelium discoideum</name>
    <name type="common">Social amoeba</name>
    <dbReference type="NCBI Taxonomy" id="44689"/>
    <lineage>
        <taxon>Eukaryota</taxon>
        <taxon>Amoebozoa</taxon>
        <taxon>Evosea</taxon>
        <taxon>Eumycetozoa</taxon>
        <taxon>Dictyostelia</taxon>
        <taxon>Dictyosteliales</taxon>
        <taxon>Dictyosteliaceae</taxon>
        <taxon>Dictyostelium</taxon>
    </lineage>
</organism>
<dbReference type="dictyBase" id="DDB_G0291484"/>
<evidence type="ECO:0000313" key="2">
    <source>
        <dbReference type="Proteomes" id="UP000002195"/>
    </source>
</evidence>
<dbReference type="SMR" id="Q54EJ4"/>
<dbReference type="eggNOG" id="KOG2497">
    <property type="taxonomic scope" value="Eukaryota"/>
</dbReference>
<dbReference type="SUPFAM" id="SSF53335">
    <property type="entry name" value="S-adenosyl-L-methionine-dependent methyltransferases"/>
    <property type="match status" value="1"/>
</dbReference>
<dbReference type="GO" id="GO:0008276">
    <property type="term" value="F:protein methyltransferase activity"/>
    <property type="evidence" value="ECO:0000318"/>
    <property type="project" value="GO_Central"/>
</dbReference>
<dbReference type="RefSeq" id="XP_635246.1">
    <property type="nucleotide sequence ID" value="XM_630154.1"/>
</dbReference>
<dbReference type="PhylomeDB" id="Q54EJ4"/>
<dbReference type="GeneID" id="8628192"/>
<dbReference type="PaxDb" id="44689-DDB0183925"/>
<dbReference type="OMA" id="DFLSDFM"/>
<dbReference type="HOGENOM" id="CLU_1162937_0_0_1"/>
<dbReference type="Pfam" id="PF10294">
    <property type="entry name" value="Methyltransf_16"/>
    <property type="match status" value="1"/>
</dbReference>
<dbReference type="STRING" id="44689.Q54EJ4"/>
<comment type="caution">
    <text evidence="1">The sequence shown here is derived from an EMBL/GenBank/DDBJ whole genome shotgun (WGS) entry which is preliminary data.</text>
</comment>